<feature type="domain" description="DUF7673" evidence="1">
    <location>
        <begin position="27"/>
        <end position="108"/>
    </location>
</feature>
<name>A0A9J7A1W6_9GAMM</name>
<accession>A0A9J7A1W6</accession>
<sequence length="117" mass="12863">MEIIINHRELAASTCIPESMKETLAVALQYCLKVAVSQDTSGARVVAQGLLSAYNGQRFQFNVSDLALLDAVLCENLLDVFRLRHLGREPHMLILNGGAVFEHLALVWGLEGQRGES</sequence>
<organism evidence="2 3">
    <name type="scientific">Candidatus Endoriftia persephonae</name>
    <dbReference type="NCBI Taxonomy" id="393765"/>
    <lineage>
        <taxon>Bacteria</taxon>
        <taxon>Pseudomonadati</taxon>
        <taxon>Pseudomonadota</taxon>
        <taxon>Gammaproteobacteria</taxon>
        <taxon>Chromatiales</taxon>
        <taxon>Sedimenticolaceae</taxon>
        <taxon>Candidatus Endoriftia</taxon>
    </lineage>
</organism>
<dbReference type="Pfam" id="PF24720">
    <property type="entry name" value="DUF7673"/>
    <property type="match status" value="1"/>
</dbReference>
<protein>
    <submittedName>
        <fullName evidence="2">Pseudouridine synthase</fullName>
    </submittedName>
</protein>
<dbReference type="Proteomes" id="UP001056649">
    <property type="component" value="Chromosome"/>
</dbReference>
<evidence type="ECO:0000313" key="2">
    <source>
        <dbReference type="EMBL" id="USF88768.1"/>
    </source>
</evidence>
<evidence type="ECO:0000313" key="3">
    <source>
        <dbReference type="Proteomes" id="UP001056649"/>
    </source>
</evidence>
<reference evidence="2" key="1">
    <citation type="journal article" date="2022" name="Mol. Ecol. Resour.">
        <title>The complete and closed genome of the facultative generalist Candidatus Endoriftia persephone from deep-sea hydrothermal vents.</title>
        <authorList>
            <person name="de Oliveira A.L."/>
            <person name="Srivastava A."/>
            <person name="Espada-Hinojosa S."/>
            <person name="Bright M."/>
        </authorList>
    </citation>
    <scope>NUCLEOTIDE SEQUENCE</scope>
    <source>
        <strain evidence="2">Tica-EPR-9o50.N</strain>
    </source>
</reference>
<dbReference type="AlphaFoldDB" id="A0A9J7A1W6"/>
<dbReference type="InterPro" id="IPR056090">
    <property type="entry name" value="DUF7673"/>
</dbReference>
<dbReference type="EMBL" id="CP090569">
    <property type="protein sequence ID" value="USF88768.1"/>
    <property type="molecule type" value="Genomic_DNA"/>
</dbReference>
<dbReference type="RefSeq" id="WP_006474127.1">
    <property type="nucleotide sequence ID" value="NZ_CP090569.1"/>
</dbReference>
<proteinExistence type="predicted"/>
<evidence type="ECO:0000259" key="1">
    <source>
        <dbReference type="Pfam" id="PF24720"/>
    </source>
</evidence>
<gene>
    <name evidence="2" type="ORF">L0Y14_05915</name>
</gene>
<keyword evidence="3" id="KW-1185">Reference proteome</keyword>
<dbReference type="KEGG" id="eps:L0Y14_05915"/>